<evidence type="ECO:0000313" key="1">
    <source>
        <dbReference type="EMBL" id="KYN36046.1"/>
    </source>
</evidence>
<dbReference type="AlphaFoldDB" id="A0A195F6N8"/>
<accession>A0A195F6N8</accession>
<proteinExistence type="predicted"/>
<name>A0A195F6N8_9HYME</name>
<organism evidence="1 2">
    <name type="scientific">Trachymyrmex septentrionalis</name>
    <dbReference type="NCBI Taxonomy" id="34720"/>
    <lineage>
        <taxon>Eukaryota</taxon>
        <taxon>Metazoa</taxon>
        <taxon>Ecdysozoa</taxon>
        <taxon>Arthropoda</taxon>
        <taxon>Hexapoda</taxon>
        <taxon>Insecta</taxon>
        <taxon>Pterygota</taxon>
        <taxon>Neoptera</taxon>
        <taxon>Endopterygota</taxon>
        <taxon>Hymenoptera</taxon>
        <taxon>Apocrita</taxon>
        <taxon>Aculeata</taxon>
        <taxon>Formicoidea</taxon>
        <taxon>Formicidae</taxon>
        <taxon>Myrmicinae</taxon>
        <taxon>Trachymyrmex</taxon>
    </lineage>
</organism>
<dbReference type="Proteomes" id="UP000078541">
    <property type="component" value="Unassembled WGS sequence"/>
</dbReference>
<dbReference type="EMBL" id="KQ981763">
    <property type="protein sequence ID" value="KYN36046.1"/>
    <property type="molecule type" value="Genomic_DNA"/>
</dbReference>
<protein>
    <submittedName>
        <fullName evidence="1">Uncharacterized protein</fullName>
    </submittedName>
</protein>
<gene>
    <name evidence="1" type="ORF">ALC56_09583</name>
</gene>
<reference evidence="1 2" key="1">
    <citation type="submission" date="2016-03" db="EMBL/GenBank/DDBJ databases">
        <title>Trachymyrmex septentrionalis WGS genome.</title>
        <authorList>
            <person name="Nygaard S."/>
            <person name="Hu H."/>
            <person name="Boomsma J."/>
            <person name="Zhang G."/>
        </authorList>
    </citation>
    <scope>NUCLEOTIDE SEQUENCE [LARGE SCALE GENOMIC DNA]</scope>
    <source>
        <strain evidence="1">Tsep2-gDNA-1</strain>
        <tissue evidence="1">Whole body</tissue>
    </source>
</reference>
<sequence length="72" mass="7884">MRGLPPGIDSSAKGIDDTTFTGSQFTPLLAHRLSLITHKAEHEANNGATGRYDAKLALDDGFNFMWTLCLYL</sequence>
<evidence type="ECO:0000313" key="2">
    <source>
        <dbReference type="Proteomes" id="UP000078541"/>
    </source>
</evidence>
<keyword evidence="2" id="KW-1185">Reference proteome</keyword>